<keyword evidence="6" id="KW-1185">Reference proteome</keyword>
<dbReference type="InterPro" id="IPR002347">
    <property type="entry name" value="SDR_fam"/>
</dbReference>
<reference evidence="5 6" key="1">
    <citation type="submission" date="2016-08" db="EMBL/GenBank/DDBJ databases">
        <title>Draft genome sequence of Candidatus Piscirickettsia litoralis, from seawater.</title>
        <authorList>
            <person name="Wan X."/>
            <person name="Lee A.J."/>
            <person name="Hou S."/>
            <person name="Donachie S.P."/>
        </authorList>
    </citation>
    <scope>NUCLEOTIDE SEQUENCE [LARGE SCALE GENOMIC DNA]</scope>
    <source>
        <strain evidence="5 6">Y2</strain>
    </source>
</reference>
<comment type="similarity">
    <text evidence="1 4">Belongs to the short-chain dehydrogenases/reductases (SDR) family.</text>
</comment>
<dbReference type="Proteomes" id="UP000094329">
    <property type="component" value="Unassembled WGS sequence"/>
</dbReference>
<protein>
    <recommendedName>
        <fullName evidence="7">Short-chain dehydrogenase</fullName>
    </recommendedName>
</protein>
<dbReference type="Pfam" id="PF00106">
    <property type="entry name" value="adh_short"/>
    <property type="match status" value="1"/>
</dbReference>
<dbReference type="PANTHER" id="PTHR43391:SF14">
    <property type="entry name" value="DEHYDROGENASE_REDUCTASE SDR FAMILY PROTEIN 7-LIKE"/>
    <property type="match status" value="1"/>
</dbReference>
<dbReference type="PANTHER" id="PTHR43391">
    <property type="entry name" value="RETINOL DEHYDROGENASE-RELATED"/>
    <property type="match status" value="1"/>
</dbReference>
<accession>A0ABX3A4N9</accession>
<evidence type="ECO:0000256" key="2">
    <source>
        <dbReference type="ARBA" id="ARBA00022857"/>
    </source>
</evidence>
<dbReference type="Gene3D" id="3.40.50.720">
    <property type="entry name" value="NAD(P)-binding Rossmann-like Domain"/>
    <property type="match status" value="1"/>
</dbReference>
<evidence type="ECO:0000313" key="5">
    <source>
        <dbReference type="EMBL" id="ODN42608.1"/>
    </source>
</evidence>
<gene>
    <name evidence="5" type="ORF">BGC07_06300</name>
</gene>
<dbReference type="PROSITE" id="PS00061">
    <property type="entry name" value="ADH_SHORT"/>
    <property type="match status" value="1"/>
</dbReference>
<dbReference type="CDD" id="cd05233">
    <property type="entry name" value="SDR_c"/>
    <property type="match status" value="1"/>
</dbReference>
<dbReference type="PRINTS" id="PR00081">
    <property type="entry name" value="GDHRDH"/>
</dbReference>
<dbReference type="InterPro" id="IPR020904">
    <property type="entry name" value="Sc_DH/Rdtase_CS"/>
</dbReference>
<dbReference type="PIRSF" id="PIRSF000126">
    <property type="entry name" value="11-beta-HSD1"/>
    <property type="match status" value="1"/>
</dbReference>
<organism evidence="5 6">
    <name type="scientific">Piscirickettsia litoralis</name>
    <dbReference type="NCBI Taxonomy" id="1891921"/>
    <lineage>
        <taxon>Bacteria</taxon>
        <taxon>Pseudomonadati</taxon>
        <taxon>Pseudomonadota</taxon>
        <taxon>Gammaproteobacteria</taxon>
        <taxon>Thiotrichales</taxon>
        <taxon>Piscirickettsiaceae</taxon>
        <taxon>Piscirickettsia</taxon>
    </lineage>
</organism>
<evidence type="ECO:0000256" key="4">
    <source>
        <dbReference type="RuleBase" id="RU000363"/>
    </source>
</evidence>
<proteinExistence type="inferred from homology"/>
<dbReference type="InterPro" id="IPR036291">
    <property type="entry name" value="NAD(P)-bd_dom_sf"/>
</dbReference>
<dbReference type="SUPFAM" id="SSF51735">
    <property type="entry name" value="NAD(P)-binding Rossmann-fold domains"/>
    <property type="match status" value="1"/>
</dbReference>
<dbReference type="EMBL" id="MDTU01000001">
    <property type="protein sequence ID" value="ODN42608.1"/>
    <property type="molecule type" value="Genomic_DNA"/>
</dbReference>
<evidence type="ECO:0008006" key="7">
    <source>
        <dbReference type="Google" id="ProtNLM"/>
    </source>
</evidence>
<dbReference type="PRINTS" id="PR00080">
    <property type="entry name" value="SDRFAMILY"/>
</dbReference>
<evidence type="ECO:0000256" key="3">
    <source>
        <dbReference type="ARBA" id="ARBA00023002"/>
    </source>
</evidence>
<evidence type="ECO:0000256" key="1">
    <source>
        <dbReference type="ARBA" id="ARBA00006484"/>
    </source>
</evidence>
<comment type="caution">
    <text evidence="5">The sequence shown here is derived from an EMBL/GenBank/DDBJ whole genome shotgun (WGS) entry which is preliminary data.</text>
</comment>
<keyword evidence="2" id="KW-0521">NADP</keyword>
<name>A0ABX3A4N9_9GAMM</name>
<evidence type="ECO:0000313" key="6">
    <source>
        <dbReference type="Proteomes" id="UP000094329"/>
    </source>
</evidence>
<dbReference type="RefSeq" id="WP_069312404.1">
    <property type="nucleotide sequence ID" value="NZ_MDTU01000001.1"/>
</dbReference>
<sequence length="231" mass="25083">MRKTAIITGASRGIDNAVARYFAIKDYNLVLIARNKQALYKVKKELKNINSEINISYYALDLADFNQSYQQLVKMVDELERIDVLVNNAGIGYTGTLDLDLADFSLMVDVNVKGLFAVAKAVGLKMKQQQHGYIINVASVSGKSASPYLGGYAATKFAVVGFNQALAKELRPFGVKVTALCPGVVATEMTKGFDFPEENKLTVDELVSSVDYLLKLGPNAVIETLDVAAAS</sequence>
<keyword evidence="3" id="KW-0560">Oxidoreductase</keyword>